<reference evidence="1 2" key="1">
    <citation type="submission" date="2016-10" db="EMBL/GenBank/DDBJ databases">
        <authorList>
            <person name="de Groot N.N."/>
        </authorList>
    </citation>
    <scope>NUCLEOTIDE SEQUENCE [LARGE SCALE GENOMIC DNA]</scope>
    <source>
        <strain evidence="1 2">DSM 29316</strain>
    </source>
</reference>
<evidence type="ECO:0000313" key="2">
    <source>
        <dbReference type="Proteomes" id="UP000198796"/>
    </source>
</evidence>
<dbReference type="EMBL" id="FOJU01000001">
    <property type="protein sequence ID" value="SFA72335.1"/>
    <property type="molecule type" value="Genomic_DNA"/>
</dbReference>
<dbReference type="Pfam" id="PF13704">
    <property type="entry name" value="Glyco_tranf_2_4"/>
    <property type="match status" value="1"/>
</dbReference>
<dbReference type="STRING" id="871651.SAMN05421688_0378"/>
<dbReference type="RefSeq" id="WP_092060041.1">
    <property type="nucleotide sequence ID" value="NZ_FOJU01000001.1"/>
</dbReference>
<gene>
    <name evidence="1" type="ORF">SAMN05421688_0378</name>
</gene>
<evidence type="ECO:0000313" key="1">
    <source>
        <dbReference type="EMBL" id="SFA72335.1"/>
    </source>
</evidence>
<dbReference type="Proteomes" id="UP000198796">
    <property type="component" value="Unassembled WGS sequence"/>
</dbReference>
<dbReference type="AlphaFoldDB" id="A0A1I0V7N1"/>
<dbReference type="GO" id="GO:0016740">
    <property type="term" value="F:transferase activity"/>
    <property type="evidence" value="ECO:0007669"/>
    <property type="project" value="UniProtKB-KW"/>
</dbReference>
<keyword evidence="2" id="KW-1185">Reference proteome</keyword>
<sequence length="322" mass="36210">MGARWGIVATIKASPLRTLEFAAHHLEMGAARLHLFLDADNAAEPALAAHPDITVIRTDAAYWRMRRPRETHRRPPDHQSRQFANAKWAYMHTDLDWIAHIDVDEFLWSDTDLGAELAVLPVECHCARIHPLEYLTPLSSGPASFKSCATAWMQRLQETREIYPTYGQHLNGGFLSHVAGKLFVRCGLPDMKIQIHNVTENGLTNPGERVLVDAALLHFHARSFRHWSRHLNYRLAKGSYRATLAPPVQPAGAPVSVPGALNLHSLFTDLSTQPGGLEHFYREVSTATPALLSRLESFGHLRRYDIKPADARRKLFGKLPDH</sequence>
<name>A0A1I0V7N1_9RHOB</name>
<organism evidence="1 2">
    <name type="scientific">Poseidonocella pacifica</name>
    <dbReference type="NCBI Taxonomy" id="871651"/>
    <lineage>
        <taxon>Bacteria</taxon>
        <taxon>Pseudomonadati</taxon>
        <taxon>Pseudomonadota</taxon>
        <taxon>Alphaproteobacteria</taxon>
        <taxon>Rhodobacterales</taxon>
        <taxon>Roseobacteraceae</taxon>
        <taxon>Poseidonocella</taxon>
    </lineage>
</organism>
<accession>A0A1I0V7N1</accession>
<dbReference type="OrthoDB" id="7203640at2"/>
<keyword evidence="1" id="KW-0808">Transferase</keyword>
<proteinExistence type="predicted"/>
<protein>
    <submittedName>
        <fullName evidence="1">Glycosyl transferase family 2</fullName>
    </submittedName>
</protein>